<dbReference type="EMBL" id="CP075546">
    <property type="protein sequence ID" value="QVV90120.1"/>
    <property type="molecule type" value="Genomic_DNA"/>
</dbReference>
<feature type="domain" description="SPFH" evidence="2">
    <location>
        <begin position="25"/>
        <end position="219"/>
    </location>
</feature>
<dbReference type="RefSeq" id="WP_214420894.1">
    <property type="nucleotide sequence ID" value="NZ_CP075546.1"/>
</dbReference>
<dbReference type="Gene3D" id="3.30.479.30">
    <property type="entry name" value="Band 7 domain"/>
    <property type="match status" value="1"/>
</dbReference>
<organism evidence="3 4">
    <name type="scientific">Methanospirillum purgamenti</name>
    <dbReference type="NCBI Taxonomy" id="2834276"/>
    <lineage>
        <taxon>Archaea</taxon>
        <taxon>Methanobacteriati</taxon>
        <taxon>Methanobacteriota</taxon>
        <taxon>Stenosarchaea group</taxon>
        <taxon>Methanomicrobia</taxon>
        <taxon>Methanomicrobiales</taxon>
        <taxon>Methanospirillaceae</taxon>
        <taxon>Methanospirillum</taxon>
    </lineage>
</organism>
<gene>
    <name evidence="3" type="ORF">KHC33_06415</name>
</gene>
<dbReference type="GeneID" id="65096801"/>
<dbReference type="SUPFAM" id="SSF117892">
    <property type="entry name" value="Band 7/SPFH domain"/>
    <property type="match status" value="1"/>
</dbReference>
<dbReference type="InterPro" id="IPR033880">
    <property type="entry name" value="SPFH_YdjI"/>
</dbReference>
<dbReference type="CDD" id="cd03408">
    <property type="entry name" value="SPFH_like_u1"/>
    <property type="match status" value="1"/>
</dbReference>
<sequence>MANKDSKVIQWENPGPEDIIWANPNDTLRWGTSLVVKEWEYAVFMRDGKLFDVFEPGRHIISTQNLPLLTRTYNFLMGYKENPFKATVIFVSKKILNGKWGISAMVRAREDIPAPAQLKAHGFYQYRIDDPIIFITQVTGGNCNITTTSVNQLLQGFFSEKITQEFSKYTYMGIYSNMEITSKKVQVNLNEQFQQRGAELLSVKINNIDTDENTKKLLRDITLINSQGGEKIRMFDTMDKMAESIGQSPDGGAYSGMMLFPQMYQSLMTNLNNSSLCPQCQSNISSGSKFCPQCGYNIQVSNNQIKPYPSQKIPTDNQGFNICPYCGKELRFPEPPNFCPFCAKRINQI</sequence>
<evidence type="ECO:0000259" key="2">
    <source>
        <dbReference type="Pfam" id="PF13421"/>
    </source>
</evidence>
<dbReference type="AlphaFoldDB" id="A0A8E7EL08"/>
<evidence type="ECO:0000313" key="4">
    <source>
        <dbReference type="Proteomes" id="UP000680656"/>
    </source>
</evidence>
<proteinExistence type="predicted"/>
<dbReference type="Proteomes" id="UP000680656">
    <property type="component" value="Chromosome"/>
</dbReference>
<dbReference type="PANTHER" id="PTHR37826:SF2">
    <property type="entry name" value="ZINC-RIBBON DOMAIN-CONTAINING PROTEIN"/>
    <property type="match status" value="1"/>
</dbReference>
<evidence type="ECO:0000313" key="3">
    <source>
        <dbReference type="EMBL" id="QVV90120.1"/>
    </source>
</evidence>
<feature type="domain" description="DZANK-type" evidence="1">
    <location>
        <begin position="277"/>
        <end position="342"/>
    </location>
</feature>
<reference evidence="3 4" key="1">
    <citation type="submission" date="2021-05" db="EMBL/GenBank/DDBJ databases">
        <title>A novel Methanospirillum isolate from a pyrite-forming mixed culture.</title>
        <authorList>
            <person name="Bunk B."/>
            <person name="Sproer C."/>
            <person name="Spring S."/>
            <person name="Pester M."/>
        </authorList>
    </citation>
    <scope>NUCLEOTIDE SEQUENCE [LARGE SCALE GENOMIC DNA]</scope>
    <source>
        <strain evidence="3 4">J.3.6.1-F.2.7.3</strain>
    </source>
</reference>
<dbReference type="InterPro" id="IPR025874">
    <property type="entry name" value="DZR"/>
</dbReference>
<protein>
    <submittedName>
        <fullName evidence="3">SPFH domain-containing protein</fullName>
    </submittedName>
</protein>
<dbReference type="Pfam" id="PF13421">
    <property type="entry name" value="Band_7_1"/>
    <property type="match status" value="1"/>
</dbReference>
<dbReference type="KEGG" id="mrtj:KHC33_06415"/>
<dbReference type="Pfam" id="PF12773">
    <property type="entry name" value="DZR"/>
    <property type="match status" value="1"/>
</dbReference>
<name>A0A8E7EL08_9EURY</name>
<dbReference type="InterPro" id="IPR036013">
    <property type="entry name" value="Band_7/SPFH_dom_sf"/>
</dbReference>
<evidence type="ECO:0000259" key="1">
    <source>
        <dbReference type="Pfam" id="PF12773"/>
    </source>
</evidence>
<accession>A0A8E7EL08</accession>
<dbReference type="PANTHER" id="PTHR37826">
    <property type="entry name" value="FLOTILLIN BAND_7_5 DOMAIN PROTEIN"/>
    <property type="match status" value="1"/>
</dbReference>
<keyword evidence="4" id="KW-1185">Reference proteome</keyword>